<organism evidence="2 3">
    <name type="scientific">Symbiodinium necroappetens</name>
    <dbReference type="NCBI Taxonomy" id="1628268"/>
    <lineage>
        <taxon>Eukaryota</taxon>
        <taxon>Sar</taxon>
        <taxon>Alveolata</taxon>
        <taxon>Dinophyceae</taxon>
        <taxon>Suessiales</taxon>
        <taxon>Symbiodiniaceae</taxon>
        <taxon>Symbiodinium</taxon>
    </lineage>
</organism>
<dbReference type="OrthoDB" id="441205at2759"/>
<dbReference type="Proteomes" id="UP000601435">
    <property type="component" value="Unassembled WGS sequence"/>
</dbReference>
<evidence type="ECO:0000313" key="3">
    <source>
        <dbReference type="Proteomes" id="UP000601435"/>
    </source>
</evidence>
<sequence length="464" mass="51507">ESKLERELEESQTSRAALVAECQALLQEQQLTSAAALAIREAEAEQQQRVCDMLQSEVAKMEQLSSAPSSQVRSEQIEAEDIIGQAVPGAPQRAASGTDMQDDRMQDVLKTLSQMTRKLAQRLHLAEQELKDEMRSALKAQREVQDQRMQQTAALADKEAEMQKRLAQLERGRMESSRKSHSLQVEAEHSVVAAAVGQAEAQFEESMQQLRTEVSLEKSQHAANVSRLKQQLIEAGIEAQIREEDVARMVHFELQHSRQECDSLRRDASATMTAELVAIKEEAAAVARSHAQLLSAKNELQDELLVLQQQSVVDLAATQRSERAAAALRRLVADIRRAEEGAAAREAAAIEELTATRGRFEIQTTELEAAKSDELRSEELLHAAHEVQCMLHNECGALTAHVERAATAESVAQARAAELDEQRQVLRQECQRLRSDNVLLRRQLHCASPALQDIKIVAAARGRP</sequence>
<keyword evidence="1" id="KW-0175">Coiled coil</keyword>
<gene>
    <name evidence="2" type="ORF">SNEC2469_LOCUS21826</name>
</gene>
<feature type="coiled-coil region" evidence="1">
    <location>
        <begin position="1"/>
        <end position="64"/>
    </location>
</feature>
<protein>
    <submittedName>
        <fullName evidence="2">Uncharacterized protein</fullName>
    </submittedName>
</protein>
<dbReference type="AlphaFoldDB" id="A0A812XTU4"/>
<name>A0A812XTU4_9DINO</name>
<feature type="non-terminal residue" evidence="2">
    <location>
        <position position="1"/>
    </location>
</feature>
<feature type="coiled-coil region" evidence="1">
    <location>
        <begin position="409"/>
        <end position="443"/>
    </location>
</feature>
<feature type="coiled-coil region" evidence="1">
    <location>
        <begin position="109"/>
        <end position="147"/>
    </location>
</feature>
<proteinExistence type="predicted"/>
<evidence type="ECO:0000256" key="1">
    <source>
        <dbReference type="SAM" id="Coils"/>
    </source>
</evidence>
<accession>A0A812XTU4</accession>
<comment type="caution">
    <text evidence="2">The sequence shown here is derived from an EMBL/GenBank/DDBJ whole genome shotgun (WGS) entry which is preliminary data.</text>
</comment>
<evidence type="ECO:0000313" key="2">
    <source>
        <dbReference type="EMBL" id="CAE7752378.1"/>
    </source>
</evidence>
<dbReference type="EMBL" id="CAJNJA010038986">
    <property type="protein sequence ID" value="CAE7752378.1"/>
    <property type="molecule type" value="Genomic_DNA"/>
</dbReference>
<keyword evidence="3" id="KW-1185">Reference proteome</keyword>
<reference evidence="2" key="1">
    <citation type="submission" date="2021-02" db="EMBL/GenBank/DDBJ databases">
        <authorList>
            <person name="Dougan E. K."/>
            <person name="Rhodes N."/>
            <person name="Thang M."/>
            <person name="Chan C."/>
        </authorList>
    </citation>
    <scope>NUCLEOTIDE SEQUENCE</scope>
</reference>